<gene>
    <name evidence="1" type="ORF">F957_03710</name>
</gene>
<keyword evidence="2" id="KW-1185">Reference proteome</keyword>
<proteinExistence type="predicted"/>
<comment type="caution">
    <text evidence="1">The sequence shown here is derived from an EMBL/GenBank/DDBJ whole genome shotgun (WGS) entry which is preliminary data.</text>
</comment>
<dbReference type="AlphaFoldDB" id="A0A829HCQ3"/>
<dbReference type="Proteomes" id="UP000014523">
    <property type="component" value="Unassembled WGS sequence"/>
</dbReference>
<organism evidence="1 2">
    <name type="scientific">Acinetobacter gyllenbergii CIP 110306 = MTCC 11365</name>
    <dbReference type="NCBI Taxonomy" id="1217657"/>
    <lineage>
        <taxon>Bacteria</taxon>
        <taxon>Pseudomonadati</taxon>
        <taxon>Pseudomonadota</taxon>
        <taxon>Gammaproteobacteria</taxon>
        <taxon>Moraxellales</taxon>
        <taxon>Moraxellaceae</taxon>
        <taxon>Acinetobacter</taxon>
    </lineage>
</organism>
<evidence type="ECO:0000313" key="1">
    <source>
        <dbReference type="EMBL" id="EPF72574.1"/>
    </source>
</evidence>
<evidence type="ECO:0000313" key="2">
    <source>
        <dbReference type="Proteomes" id="UP000014523"/>
    </source>
</evidence>
<sequence length="124" mass="14548">MKVLIFISIKNIGINEMKSTPDQAIYDFSNAIYKLTKINFDKANQPLEKANFLFECVIQLNDLKMLAGCVSFFNQTIEYSLDDEKYTFWLVETPEPTAKFQFLDYLTKEITVIFYNLNLDNCER</sequence>
<protein>
    <submittedName>
        <fullName evidence="1">Uncharacterized protein</fullName>
    </submittedName>
</protein>
<name>A0A829HCQ3_9GAMM</name>
<dbReference type="EMBL" id="ATGG01000049">
    <property type="protein sequence ID" value="EPF72574.1"/>
    <property type="molecule type" value="Genomic_DNA"/>
</dbReference>
<reference evidence="1 2" key="1">
    <citation type="submission" date="2013-06" db="EMBL/GenBank/DDBJ databases">
        <title>The Genome Sequence of Acinetobacter gyllenbergii CIP 110306.</title>
        <authorList>
            <consortium name="The Broad Institute Genome Sequencing Platform"/>
            <consortium name="The Broad Institute Genome Sequencing Center for Infectious Disease"/>
            <person name="Cerqueira G."/>
            <person name="Feldgarden M."/>
            <person name="Courvalin P."/>
            <person name="Perichon B."/>
            <person name="Grillot-Courvalin C."/>
            <person name="Clermont D."/>
            <person name="Rocha E."/>
            <person name="Yoon E.-J."/>
            <person name="Nemec A."/>
            <person name="Young S.K."/>
            <person name="Zeng Q."/>
            <person name="Gargeya S."/>
            <person name="Fitzgerald M."/>
            <person name="Abouelleil A."/>
            <person name="Alvarado L."/>
            <person name="Berlin A.M."/>
            <person name="Chapman S.B."/>
            <person name="Dewar J."/>
            <person name="Goldberg J."/>
            <person name="Griggs A."/>
            <person name="Gujja S."/>
            <person name="Hansen M."/>
            <person name="Howarth C."/>
            <person name="Imamovic A."/>
            <person name="Larimer J."/>
            <person name="McCowan C."/>
            <person name="Murphy C."/>
            <person name="Pearson M."/>
            <person name="Priest M."/>
            <person name="Roberts A."/>
            <person name="Saif S."/>
            <person name="Shea T."/>
            <person name="Sykes S."/>
            <person name="Wortman J."/>
            <person name="Nusbaum C."/>
            <person name="Birren B."/>
        </authorList>
    </citation>
    <scope>NUCLEOTIDE SEQUENCE [LARGE SCALE GENOMIC DNA]</scope>
    <source>
        <strain evidence="1 2">CIP 110306</strain>
    </source>
</reference>
<accession>A0A829HCQ3</accession>